<protein>
    <submittedName>
        <fullName evidence="1">Thiamine biosynthesis protein ThiS</fullName>
    </submittedName>
</protein>
<gene>
    <name evidence="1" type="ORF">G1C94_1404</name>
</gene>
<comment type="caution">
    <text evidence="1">The sequence shown here is derived from an EMBL/GenBank/DDBJ whole genome shotgun (WGS) entry which is preliminary data.</text>
</comment>
<name>A0ABX1T177_9BIFI</name>
<reference evidence="1 2" key="1">
    <citation type="submission" date="2020-02" db="EMBL/GenBank/DDBJ databases">
        <title>Characterization of phylogenetic diversity of novel bifidobacterial species isolated in Czech ZOOs.</title>
        <authorList>
            <person name="Lugli G.A."/>
            <person name="Vera N.B."/>
            <person name="Ventura M."/>
        </authorList>
    </citation>
    <scope>NUCLEOTIDE SEQUENCE [LARGE SCALE GENOMIC DNA]</scope>
    <source>
        <strain evidence="1 2">DSM 109963</strain>
    </source>
</reference>
<keyword evidence="2" id="KW-1185">Reference proteome</keyword>
<organism evidence="1 2">
    <name type="scientific">Bifidobacterium panos</name>
    <dbReference type="NCBI Taxonomy" id="2675321"/>
    <lineage>
        <taxon>Bacteria</taxon>
        <taxon>Bacillati</taxon>
        <taxon>Actinomycetota</taxon>
        <taxon>Actinomycetes</taxon>
        <taxon>Bifidobacteriales</taxon>
        <taxon>Bifidobacteriaceae</taxon>
        <taxon>Bifidobacterium</taxon>
    </lineage>
</organism>
<accession>A0ABX1T177</accession>
<dbReference type="Proteomes" id="UP000553756">
    <property type="component" value="Unassembled WGS sequence"/>
</dbReference>
<evidence type="ECO:0000313" key="1">
    <source>
        <dbReference type="EMBL" id="NMN02782.1"/>
    </source>
</evidence>
<proteinExistence type="predicted"/>
<dbReference type="EMBL" id="JAAIIJ010000028">
    <property type="protein sequence ID" value="NMN02782.1"/>
    <property type="molecule type" value="Genomic_DNA"/>
</dbReference>
<sequence>MGYDMGHLFDGVEPDASGHLFDSHPEVAMTRPDSLLYRDRIIVEPMRAVETPYGNSVEPMGEPAYCWCSLEGRTQKNSVFSENWAQDTTPQSTGGLREVTIVKILAPEWHGDIRTRVWHDGSCYEVDGSPVLMPHSTKTARHWEIQARRVYAPELAKNHIDPPEVKEDTPVWGMSV</sequence>
<dbReference type="RefSeq" id="WP_253902374.1">
    <property type="nucleotide sequence ID" value="NZ_JAAIIJ010000028.1"/>
</dbReference>
<evidence type="ECO:0000313" key="2">
    <source>
        <dbReference type="Proteomes" id="UP000553756"/>
    </source>
</evidence>